<protein>
    <submittedName>
        <fullName evidence="5">Uncharacterized protein LOC110421555</fullName>
    </submittedName>
</protein>
<dbReference type="OrthoDB" id="635050at2759"/>
<organism evidence="4 5">
    <name type="scientific">Herrania umbratica</name>
    <dbReference type="NCBI Taxonomy" id="108875"/>
    <lineage>
        <taxon>Eukaryota</taxon>
        <taxon>Viridiplantae</taxon>
        <taxon>Streptophyta</taxon>
        <taxon>Embryophyta</taxon>
        <taxon>Tracheophyta</taxon>
        <taxon>Spermatophyta</taxon>
        <taxon>Magnoliopsida</taxon>
        <taxon>eudicotyledons</taxon>
        <taxon>Gunneridae</taxon>
        <taxon>Pentapetalae</taxon>
        <taxon>rosids</taxon>
        <taxon>malvids</taxon>
        <taxon>Malvales</taxon>
        <taxon>Malvaceae</taxon>
        <taxon>Byttnerioideae</taxon>
        <taxon>Herrania</taxon>
    </lineage>
</organism>
<dbReference type="Pfam" id="PF14380">
    <property type="entry name" value="WAK_assoc"/>
    <property type="match status" value="1"/>
</dbReference>
<evidence type="ECO:0000256" key="2">
    <source>
        <dbReference type="SAM" id="Phobius"/>
    </source>
</evidence>
<keyword evidence="4" id="KW-1185">Reference proteome</keyword>
<keyword evidence="2" id="KW-1133">Transmembrane helix</keyword>
<feature type="domain" description="Wall-associated receptor kinase C-terminal" evidence="3">
    <location>
        <begin position="36"/>
        <end position="128"/>
    </location>
</feature>
<keyword evidence="2" id="KW-0812">Transmembrane</keyword>
<name>A0A6J1AV67_9ROSI</name>
<proteinExistence type="predicted"/>
<dbReference type="PANTHER" id="PTHR33138:SF51">
    <property type="entry name" value="WALL-ASSOCIATED RECEPTOR KINASE GALACTURONAN-BINDING DOMAIN-CONTAINING PROTEIN"/>
    <property type="match status" value="1"/>
</dbReference>
<sequence>MGEAWFGQVKSMEQLKVLRFFYNCTLFPPSLPFIACLQYNAKKSYVFIEEAIPEFDWYNYCESTASVPVIEKAVHGALSNVFAGALQQGFELTWLQPDVACRSCEATGGLCGYMIGSNDLHKNFFFHCHDGKHSINCHDNGKHLIKFGPNYTAIGALLFGSLIMAATVFYLIQKKRVDLYKPVSQ</sequence>
<reference evidence="5" key="1">
    <citation type="submission" date="2025-08" db="UniProtKB">
        <authorList>
            <consortium name="RefSeq"/>
        </authorList>
    </citation>
    <scope>IDENTIFICATION</scope>
    <source>
        <tissue evidence="5">Leaf</tissue>
    </source>
</reference>
<dbReference type="AlphaFoldDB" id="A0A6J1AV67"/>
<dbReference type="GeneID" id="110421555"/>
<dbReference type="InterPro" id="IPR032872">
    <property type="entry name" value="WAK_assoc_C"/>
</dbReference>
<dbReference type="Proteomes" id="UP000504621">
    <property type="component" value="Unplaced"/>
</dbReference>
<evidence type="ECO:0000313" key="4">
    <source>
        <dbReference type="Proteomes" id="UP000504621"/>
    </source>
</evidence>
<keyword evidence="1" id="KW-0325">Glycoprotein</keyword>
<dbReference type="RefSeq" id="XP_021290835.1">
    <property type="nucleotide sequence ID" value="XM_021435160.1"/>
</dbReference>
<feature type="transmembrane region" description="Helical" evidence="2">
    <location>
        <begin position="151"/>
        <end position="172"/>
    </location>
</feature>
<evidence type="ECO:0000259" key="3">
    <source>
        <dbReference type="Pfam" id="PF14380"/>
    </source>
</evidence>
<evidence type="ECO:0000256" key="1">
    <source>
        <dbReference type="ARBA" id="ARBA00023180"/>
    </source>
</evidence>
<accession>A0A6J1AV67</accession>
<evidence type="ECO:0000313" key="5">
    <source>
        <dbReference type="RefSeq" id="XP_021290835.1"/>
    </source>
</evidence>
<dbReference type="PANTHER" id="PTHR33138">
    <property type="entry name" value="OS01G0690200 PROTEIN"/>
    <property type="match status" value="1"/>
</dbReference>
<gene>
    <name evidence="5" type="primary">LOC110421555</name>
</gene>
<keyword evidence="2" id="KW-0472">Membrane</keyword>